<keyword evidence="2" id="KW-1185">Reference proteome</keyword>
<dbReference type="Proteomes" id="UP000265520">
    <property type="component" value="Unassembled WGS sequence"/>
</dbReference>
<accession>A0A392URD8</accession>
<name>A0A392URD8_9FABA</name>
<feature type="non-terminal residue" evidence="1">
    <location>
        <position position="38"/>
    </location>
</feature>
<sequence length="38" mass="4461">MDLSRGFVIRKAHHNRMESQKDLIVHFLRKQGVCALIL</sequence>
<organism evidence="1 2">
    <name type="scientific">Trifolium medium</name>
    <dbReference type="NCBI Taxonomy" id="97028"/>
    <lineage>
        <taxon>Eukaryota</taxon>
        <taxon>Viridiplantae</taxon>
        <taxon>Streptophyta</taxon>
        <taxon>Embryophyta</taxon>
        <taxon>Tracheophyta</taxon>
        <taxon>Spermatophyta</taxon>
        <taxon>Magnoliopsida</taxon>
        <taxon>eudicotyledons</taxon>
        <taxon>Gunneridae</taxon>
        <taxon>Pentapetalae</taxon>
        <taxon>rosids</taxon>
        <taxon>fabids</taxon>
        <taxon>Fabales</taxon>
        <taxon>Fabaceae</taxon>
        <taxon>Papilionoideae</taxon>
        <taxon>50 kb inversion clade</taxon>
        <taxon>NPAAA clade</taxon>
        <taxon>Hologalegina</taxon>
        <taxon>IRL clade</taxon>
        <taxon>Trifolieae</taxon>
        <taxon>Trifolium</taxon>
    </lineage>
</organism>
<protein>
    <submittedName>
        <fullName evidence="1">Uncharacterized protein</fullName>
    </submittedName>
</protein>
<comment type="caution">
    <text evidence="1">The sequence shown here is derived from an EMBL/GenBank/DDBJ whole genome shotgun (WGS) entry which is preliminary data.</text>
</comment>
<proteinExistence type="predicted"/>
<dbReference type="EMBL" id="LXQA010952814">
    <property type="protein sequence ID" value="MCI78536.1"/>
    <property type="molecule type" value="Genomic_DNA"/>
</dbReference>
<dbReference type="AlphaFoldDB" id="A0A392URD8"/>
<gene>
    <name evidence="1" type="ORF">A2U01_0099806</name>
</gene>
<evidence type="ECO:0000313" key="2">
    <source>
        <dbReference type="Proteomes" id="UP000265520"/>
    </source>
</evidence>
<evidence type="ECO:0000313" key="1">
    <source>
        <dbReference type="EMBL" id="MCI78536.1"/>
    </source>
</evidence>
<reference evidence="1 2" key="1">
    <citation type="journal article" date="2018" name="Front. Plant Sci.">
        <title>Red Clover (Trifolium pratense) and Zigzag Clover (T. medium) - A Picture of Genomic Similarities and Differences.</title>
        <authorList>
            <person name="Dluhosova J."/>
            <person name="Istvanek J."/>
            <person name="Nedelnik J."/>
            <person name="Repkova J."/>
        </authorList>
    </citation>
    <scope>NUCLEOTIDE SEQUENCE [LARGE SCALE GENOMIC DNA]</scope>
    <source>
        <strain evidence="2">cv. 10/8</strain>
        <tissue evidence="1">Leaf</tissue>
    </source>
</reference>